<organism evidence="1 2">
    <name type="scientific">Cytobacillus firmus</name>
    <name type="common">Bacillus firmus</name>
    <dbReference type="NCBI Taxonomy" id="1399"/>
    <lineage>
        <taxon>Bacteria</taxon>
        <taxon>Bacillati</taxon>
        <taxon>Bacillota</taxon>
        <taxon>Bacilli</taxon>
        <taxon>Bacillales</taxon>
        <taxon>Bacillaceae</taxon>
        <taxon>Cytobacillus</taxon>
    </lineage>
</organism>
<reference evidence="1 2" key="1">
    <citation type="journal article" date="2020" name="G3 (Bethesda)">
        <title>Whole Genome Sequencing and Comparative Genomics of Two Nematicidal Bacillus Strains Reveals a Wide Range of Possible Virulence Factors.</title>
        <authorList>
            <person name="Susic N."/>
            <person name="Janezic S."/>
            <person name="Rupnik M."/>
            <person name="Geric Stare B."/>
        </authorList>
    </citation>
    <scope>NUCLEOTIDE SEQUENCE [LARGE SCALE GENOMIC DNA]</scope>
    <source>
        <strain evidence="1 2">I-1582</strain>
    </source>
</reference>
<dbReference type="Proteomes" id="UP000465778">
    <property type="component" value="Unassembled WGS sequence"/>
</dbReference>
<dbReference type="AlphaFoldDB" id="A0A800N9J6"/>
<comment type="caution">
    <text evidence="1">The sequence shown here is derived from an EMBL/GenBank/DDBJ whole genome shotgun (WGS) entry which is preliminary data.</text>
</comment>
<sequence>MFMNMQNRFRVNVFPLLLIEFPAKVFTGMLDRKVEILL</sequence>
<gene>
    <name evidence="1" type="ORF">KIS1582_3584</name>
</gene>
<accession>A0A800N9J6</accession>
<name>A0A800N9J6_CYTFI</name>
<protein>
    <submittedName>
        <fullName evidence="1">Uncharacterized protein</fullName>
    </submittedName>
</protein>
<evidence type="ECO:0000313" key="2">
    <source>
        <dbReference type="Proteomes" id="UP000465778"/>
    </source>
</evidence>
<dbReference type="EMBL" id="VDEM01000051">
    <property type="protein sequence ID" value="KAF0822624.1"/>
    <property type="molecule type" value="Genomic_DNA"/>
</dbReference>
<proteinExistence type="predicted"/>
<evidence type="ECO:0000313" key="1">
    <source>
        <dbReference type="EMBL" id="KAF0822624.1"/>
    </source>
</evidence>